<dbReference type="SUPFAM" id="SSF117916">
    <property type="entry name" value="Fe-S cluster assembly (FSCA) domain-like"/>
    <property type="match status" value="1"/>
</dbReference>
<dbReference type="SMART" id="SM00932">
    <property type="entry name" value="Nfu_N"/>
    <property type="match status" value="1"/>
</dbReference>
<dbReference type="Proteomes" id="UP000441389">
    <property type="component" value="Unassembled WGS sequence"/>
</dbReference>
<dbReference type="EMBL" id="WQMS01000008">
    <property type="protein sequence ID" value="MVO77847.1"/>
    <property type="molecule type" value="Genomic_DNA"/>
</dbReference>
<dbReference type="Pfam" id="PF08712">
    <property type="entry name" value="Nfu_N"/>
    <property type="match status" value="1"/>
</dbReference>
<dbReference type="GO" id="GO:0005506">
    <property type="term" value="F:iron ion binding"/>
    <property type="evidence" value="ECO:0007669"/>
    <property type="project" value="InterPro"/>
</dbReference>
<feature type="domain" description="Scaffold protein Nfu/NifU N-terminal" evidence="2">
    <location>
        <begin position="7"/>
        <end position="94"/>
    </location>
</feature>
<evidence type="ECO:0000256" key="1">
    <source>
        <dbReference type="ARBA" id="ARBA00006420"/>
    </source>
</evidence>
<dbReference type="Pfam" id="PF01106">
    <property type="entry name" value="NifU"/>
    <property type="match status" value="1"/>
</dbReference>
<organism evidence="3 4">
    <name type="scientific">Sphingomonas horti</name>
    <dbReference type="NCBI Taxonomy" id="2682842"/>
    <lineage>
        <taxon>Bacteria</taxon>
        <taxon>Pseudomonadati</taxon>
        <taxon>Pseudomonadota</taxon>
        <taxon>Alphaproteobacteria</taxon>
        <taxon>Sphingomonadales</taxon>
        <taxon>Sphingomonadaceae</taxon>
        <taxon>Sphingomonas</taxon>
    </lineage>
</organism>
<dbReference type="RefSeq" id="WP_157026818.1">
    <property type="nucleotide sequence ID" value="NZ_WQMS01000008.1"/>
</dbReference>
<comment type="similarity">
    <text evidence="1">Belongs to the NifU family.</text>
</comment>
<sequence length="224" mass="23720">MIHAPIIQVEQTPNPDALRLLPGVSLLKGPPVEIAPGDAAAQAPLAAALLAIDGIDRIMIGPDFVTAVRRSAEFPWAALKPQLLAELADFLFSGEPALPASLLPAPPPPAEGGLVAQQIVEVIERYVRPMLARDGGEATLLRFDAETGIAYVRMGGACGGCPSGRTTLKQGIEQAIKRYVPEVTRVESALEEPEPGGDPRARVRSWIAARWPRFNPAAARSSSS</sequence>
<proteinExistence type="inferred from homology"/>
<dbReference type="InterPro" id="IPR034904">
    <property type="entry name" value="FSCA_dom_sf"/>
</dbReference>
<dbReference type="GO" id="GO:0051536">
    <property type="term" value="F:iron-sulfur cluster binding"/>
    <property type="evidence" value="ECO:0007669"/>
    <property type="project" value="InterPro"/>
</dbReference>
<gene>
    <name evidence="3" type="ORF">GON01_07855</name>
</gene>
<dbReference type="SUPFAM" id="SSF110836">
    <property type="entry name" value="Hypothetical protein SAV1430"/>
    <property type="match status" value="1"/>
</dbReference>
<dbReference type="Gene3D" id="3.30.300.130">
    <property type="entry name" value="Fe-S cluster assembly (FSCA)"/>
    <property type="match status" value="1"/>
</dbReference>
<reference evidence="3 4" key="1">
    <citation type="submission" date="2019-12" db="EMBL/GenBank/DDBJ databases">
        <authorList>
            <person name="Huq M.A."/>
        </authorList>
    </citation>
    <scope>NUCLEOTIDE SEQUENCE [LARGE SCALE GENOMIC DNA]</scope>
    <source>
        <strain evidence="3 4">MAH-20</strain>
    </source>
</reference>
<keyword evidence="4" id="KW-1185">Reference proteome</keyword>
<dbReference type="InterPro" id="IPR001075">
    <property type="entry name" value="NIF_FeS_clus_asmbl_NifU_C"/>
</dbReference>
<dbReference type="PANTHER" id="PTHR11178:SF1">
    <property type="entry name" value="NFU1 IRON-SULFUR CLUSTER SCAFFOLD HOMOLOG, MITOCHONDRIAL"/>
    <property type="match status" value="1"/>
</dbReference>
<evidence type="ECO:0000313" key="4">
    <source>
        <dbReference type="Proteomes" id="UP000441389"/>
    </source>
</evidence>
<dbReference type="InterPro" id="IPR014824">
    <property type="entry name" value="Nfu/NifU_N"/>
</dbReference>
<dbReference type="GO" id="GO:0016226">
    <property type="term" value="P:iron-sulfur cluster assembly"/>
    <property type="evidence" value="ECO:0007669"/>
    <property type="project" value="InterPro"/>
</dbReference>
<protein>
    <submittedName>
        <fullName evidence="3">NifU family protein</fullName>
    </submittedName>
</protein>
<evidence type="ECO:0000313" key="3">
    <source>
        <dbReference type="EMBL" id="MVO77847.1"/>
    </source>
</evidence>
<accession>A0A6I4J084</accession>
<dbReference type="AlphaFoldDB" id="A0A6I4J084"/>
<dbReference type="PANTHER" id="PTHR11178">
    <property type="entry name" value="IRON-SULFUR CLUSTER SCAFFOLD PROTEIN NFU-RELATED"/>
    <property type="match status" value="1"/>
</dbReference>
<dbReference type="Gene3D" id="3.30.1370.70">
    <property type="entry name" value="Scaffold protein Nfu/NifU, N-terminal domain"/>
    <property type="match status" value="1"/>
</dbReference>
<name>A0A6I4J084_9SPHN</name>
<comment type="caution">
    <text evidence="3">The sequence shown here is derived from an EMBL/GenBank/DDBJ whole genome shotgun (WGS) entry which is preliminary data.</text>
</comment>
<dbReference type="InterPro" id="IPR036498">
    <property type="entry name" value="Nfu/NifU_N_sf"/>
</dbReference>
<evidence type="ECO:0000259" key="2">
    <source>
        <dbReference type="SMART" id="SM00932"/>
    </source>
</evidence>